<organism evidence="1 2">
    <name type="scientific">[Actinomadura] parvosata subsp. kistnae</name>
    <dbReference type="NCBI Taxonomy" id="1909395"/>
    <lineage>
        <taxon>Bacteria</taxon>
        <taxon>Bacillati</taxon>
        <taxon>Actinomycetota</taxon>
        <taxon>Actinomycetes</taxon>
        <taxon>Streptosporangiales</taxon>
        <taxon>Streptosporangiaceae</taxon>
        <taxon>Nonomuraea</taxon>
    </lineage>
</organism>
<reference evidence="2" key="1">
    <citation type="journal article" date="2017" name="Med. Chem. Commun.">
        <title>Nonomuraea sp. ATCC 55076 harbours the largest actinomycete chromosome to date and the kistamicin biosynthetic gene cluster.</title>
        <authorList>
            <person name="Nazari B."/>
            <person name="Forneris C.C."/>
            <person name="Gibson M.I."/>
            <person name="Moon K."/>
            <person name="Schramma K.R."/>
            <person name="Seyedsayamdost M.R."/>
        </authorList>
    </citation>
    <scope>NUCLEOTIDE SEQUENCE [LARGE SCALE GENOMIC DNA]</scope>
    <source>
        <strain evidence="2">ATCC 55076</strain>
    </source>
</reference>
<proteinExistence type="predicted"/>
<dbReference type="AlphaFoldDB" id="A0A1V0AC10"/>
<evidence type="ECO:0000313" key="1">
    <source>
        <dbReference type="EMBL" id="AQZ67758.1"/>
    </source>
</evidence>
<accession>A0A1V0AC10</accession>
<dbReference type="Proteomes" id="UP000190797">
    <property type="component" value="Chromosome"/>
</dbReference>
<dbReference type="EMBL" id="CP017717">
    <property type="protein sequence ID" value="AQZ67758.1"/>
    <property type="molecule type" value="Genomic_DNA"/>
</dbReference>
<dbReference type="KEGG" id="noa:BKM31_45455"/>
<dbReference type="RefSeq" id="WP_080044069.1">
    <property type="nucleotide sequence ID" value="NZ_CP017717.1"/>
</dbReference>
<gene>
    <name evidence="1" type="ORF">BKM31_45455</name>
</gene>
<sequence length="173" mass="19595">MFNFGVPGYRPEWLSGRSAITAAHGVRLAHLTGRRLTRALLVWDLDQDEWFADCPILLDFDGEQVEINHWKFDEVSITWNTIDPKLALDWPDFHLAWRDDAPDELTALVGQPCSAVELLMWRNRDLVEGTIVSLGFSFPNGQVTIYNALDENGTEFASPGDRYARYTLGPSDP</sequence>
<keyword evidence="2" id="KW-1185">Reference proteome</keyword>
<dbReference type="OrthoDB" id="3288608at2"/>
<evidence type="ECO:0000313" key="2">
    <source>
        <dbReference type="Proteomes" id="UP000190797"/>
    </source>
</evidence>
<protein>
    <submittedName>
        <fullName evidence="1">Uncharacterized protein</fullName>
    </submittedName>
</protein>
<name>A0A1V0AC10_9ACTN</name>